<dbReference type="PANTHER" id="PTHR48013">
    <property type="entry name" value="DUAL SPECIFICITY MITOGEN-ACTIVATED PROTEIN KINASE KINASE 5-RELATED"/>
    <property type="match status" value="1"/>
</dbReference>
<evidence type="ECO:0000256" key="4">
    <source>
        <dbReference type="ARBA" id="ARBA00022840"/>
    </source>
</evidence>
<comment type="caution">
    <text evidence="13">The sequence shown here is derived from an EMBL/GenBank/DDBJ whole genome shotgun (WGS) entry which is preliminary data.</text>
</comment>
<dbReference type="PROSITE" id="PS00107">
    <property type="entry name" value="PROTEIN_KINASE_ATP"/>
    <property type="match status" value="1"/>
</dbReference>
<evidence type="ECO:0000256" key="6">
    <source>
        <dbReference type="ARBA" id="ARBA00038999"/>
    </source>
</evidence>
<dbReference type="SMART" id="SM00220">
    <property type="entry name" value="S_TKc"/>
    <property type="match status" value="1"/>
</dbReference>
<comment type="similarity">
    <text evidence="5">Belongs to the protein kinase superfamily. STE Ser/Thr protein kinase family. MAP kinase kinase subfamily.</text>
</comment>
<proteinExistence type="inferred from homology"/>
<evidence type="ECO:0000256" key="8">
    <source>
        <dbReference type="ARBA" id="ARBA00049299"/>
    </source>
</evidence>
<evidence type="ECO:0000256" key="5">
    <source>
        <dbReference type="ARBA" id="ARBA00038035"/>
    </source>
</evidence>
<dbReference type="Proteomes" id="UP000246078">
    <property type="component" value="Unassembled WGS sequence"/>
</dbReference>
<gene>
    <name evidence="13" type="ORF">C3747_181g13</name>
</gene>
<comment type="catalytic activity">
    <reaction evidence="9">
        <text>L-tyrosyl-[protein] + ATP = O-phospho-L-tyrosyl-[protein] + ADP + H(+)</text>
        <dbReference type="Rhea" id="RHEA:10596"/>
        <dbReference type="Rhea" id="RHEA-COMP:10136"/>
        <dbReference type="Rhea" id="RHEA-COMP:20101"/>
        <dbReference type="ChEBI" id="CHEBI:15378"/>
        <dbReference type="ChEBI" id="CHEBI:30616"/>
        <dbReference type="ChEBI" id="CHEBI:46858"/>
        <dbReference type="ChEBI" id="CHEBI:61978"/>
        <dbReference type="ChEBI" id="CHEBI:456216"/>
        <dbReference type="EC" id="2.7.12.2"/>
    </reaction>
</comment>
<dbReference type="VEuPathDB" id="TriTrypDB:ECC02_004384"/>
<evidence type="ECO:0000313" key="14">
    <source>
        <dbReference type="Proteomes" id="UP000246078"/>
    </source>
</evidence>
<dbReference type="VEuPathDB" id="TriTrypDB:TcCLB.511621.110"/>
<dbReference type="VEuPathDB" id="TriTrypDB:TcBrA4_0100610"/>
<keyword evidence="4 10" id="KW-0067">ATP-binding</keyword>
<name>A0A2V2W384_TRYCR</name>
<dbReference type="VEuPathDB" id="TriTrypDB:TCSYLVIO_000447"/>
<dbReference type="SUPFAM" id="SSF56112">
    <property type="entry name" value="Protein kinase-like (PK-like)"/>
    <property type="match status" value="1"/>
</dbReference>
<evidence type="ECO:0000259" key="12">
    <source>
        <dbReference type="PROSITE" id="PS50011"/>
    </source>
</evidence>
<organism evidence="13 14">
    <name type="scientific">Trypanosoma cruzi</name>
    <dbReference type="NCBI Taxonomy" id="5693"/>
    <lineage>
        <taxon>Eukaryota</taxon>
        <taxon>Discoba</taxon>
        <taxon>Euglenozoa</taxon>
        <taxon>Kinetoplastea</taxon>
        <taxon>Metakinetoplastina</taxon>
        <taxon>Trypanosomatida</taxon>
        <taxon>Trypanosomatidae</taxon>
        <taxon>Trypanosoma</taxon>
        <taxon>Schizotrypanum</taxon>
    </lineage>
</organism>
<evidence type="ECO:0000256" key="1">
    <source>
        <dbReference type="ARBA" id="ARBA00022679"/>
    </source>
</evidence>
<evidence type="ECO:0000256" key="7">
    <source>
        <dbReference type="ARBA" id="ARBA00049014"/>
    </source>
</evidence>
<dbReference type="VEuPathDB" id="TriTrypDB:TcCLB.504741.250"/>
<dbReference type="VEuPathDB" id="TriTrypDB:Tc_MARK_6468"/>
<dbReference type="InterPro" id="IPR000719">
    <property type="entry name" value="Prot_kinase_dom"/>
</dbReference>
<dbReference type="VEuPathDB" id="TriTrypDB:BCY84_02954"/>
<evidence type="ECO:0000256" key="10">
    <source>
        <dbReference type="PROSITE-ProRule" id="PRU10141"/>
    </source>
</evidence>
<dbReference type="VEuPathDB" id="TriTrypDB:TCDM_05504"/>
<dbReference type="EMBL" id="PRFC01000181">
    <property type="protein sequence ID" value="PWV02991.1"/>
    <property type="molecule type" value="Genomic_DNA"/>
</dbReference>
<feature type="binding site" evidence="10">
    <location>
        <position position="536"/>
    </location>
    <ligand>
        <name>ATP</name>
        <dbReference type="ChEBI" id="CHEBI:30616"/>
    </ligand>
</feature>
<reference evidence="13 14" key="1">
    <citation type="journal article" date="2018" name="Microb. Genom.">
        <title>Expanding an expanded genome: long-read sequencing of Trypanosoma cruzi.</title>
        <authorList>
            <person name="Berna L."/>
            <person name="Rodriguez M."/>
            <person name="Chiribao M.L."/>
            <person name="Parodi-Talice A."/>
            <person name="Pita S."/>
            <person name="Rijo G."/>
            <person name="Alvarez-Valin F."/>
            <person name="Robello C."/>
        </authorList>
    </citation>
    <scope>NUCLEOTIDE SEQUENCE [LARGE SCALE GENOMIC DNA]</scope>
    <source>
        <strain evidence="13 14">TCC</strain>
    </source>
</reference>
<accession>A0A2V2W384</accession>
<feature type="region of interest" description="Disordered" evidence="11">
    <location>
        <begin position="566"/>
        <end position="599"/>
    </location>
</feature>
<dbReference type="OMA" id="NTHEIFG"/>
<dbReference type="Gene3D" id="1.10.510.10">
    <property type="entry name" value="Transferase(Phosphotransferase) domain 1"/>
    <property type="match status" value="1"/>
</dbReference>
<dbReference type="GO" id="GO:0005524">
    <property type="term" value="F:ATP binding"/>
    <property type="evidence" value="ECO:0007669"/>
    <property type="project" value="UniProtKB-UniRule"/>
</dbReference>
<dbReference type="VEuPathDB" id="TriTrypDB:TcG_08759"/>
<dbReference type="InterPro" id="IPR017441">
    <property type="entry name" value="Protein_kinase_ATP_BS"/>
</dbReference>
<dbReference type="EC" id="2.7.12.2" evidence="6"/>
<dbReference type="OrthoDB" id="10252354at2759"/>
<dbReference type="AlphaFoldDB" id="A0A2V2W384"/>
<dbReference type="PROSITE" id="PS50011">
    <property type="entry name" value="PROTEIN_KINASE_DOM"/>
    <property type="match status" value="1"/>
</dbReference>
<dbReference type="InterPro" id="IPR011009">
    <property type="entry name" value="Kinase-like_dom_sf"/>
</dbReference>
<dbReference type="VEuPathDB" id="TriTrypDB:TcCL_NonESM08058"/>
<evidence type="ECO:0000256" key="3">
    <source>
        <dbReference type="ARBA" id="ARBA00022777"/>
    </source>
</evidence>
<dbReference type="Gene3D" id="3.30.200.20">
    <property type="entry name" value="Phosphorylase Kinase, domain 1"/>
    <property type="match status" value="1"/>
</dbReference>
<dbReference type="GO" id="GO:0004708">
    <property type="term" value="F:MAP kinase kinase activity"/>
    <property type="evidence" value="ECO:0007669"/>
    <property type="project" value="UniProtKB-EC"/>
</dbReference>
<dbReference type="VEuPathDB" id="TriTrypDB:TcYC6_0076160"/>
<keyword evidence="3" id="KW-0418">Kinase</keyword>
<dbReference type="VEuPathDB" id="TriTrypDB:C3747_181g13"/>
<feature type="region of interest" description="Disordered" evidence="11">
    <location>
        <begin position="128"/>
        <end position="149"/>
    </location>
</feature>
<feature type="domain" description="Protein kinase" evidence="12">
    <location>
        <begin position="507"/>
        <end position="840"/>
    </location>
</feature>
<evidence type="ECO:0000313" key="13">
    <source>
        <dbReference type="EMBL" id="PWV02991.1"/>
    </source>
</evidence>
<feature type="region of interest" description="Disordered" evidence="11">
    <location>
        <begin position="888"/>
        <end position="907"/>
    </location>
</feature>
<dbReference type="PANTHER" id="PTHR48013:SF9">
    <property type="entry name" value="DUAL SPECIFICITY MITOGEN-ACTIVATED PROTEIN KINASE KINASE 5"/>
    <property type="match status" value="1"/>
</dbReference>
<evidence type="ECO:0000256" key="9">
    <source>
        <dbReference type="ARBA" id="ARBA00051693"/>
    </source>
</evidence>
<dbReference type="Pfam" id="PF00069">
    <property type="entry name" value="Pkinase"/>
    <property type="match status" value="1"/>
</dbReference>
<sequence>MKTRVPRLLLEESLFDDRSHLISIHNAAPEENSLRAMQPTHMNAAMMGEKSERTEKLAEFFALSRSQQAAELANALLRQFAFRTYKTSTPDIVPAFNNAFPRTAHSLTRKSLVLALLDEMGLTEERVASAEDAETEHFSSTCNPSRRMTSVENSTVSEWEREDTVLERLLRHVLRQFHAQHPCWCQSVNPDSSTTTSSSTGRNRNSRTVYLREWRKDRKNCDFVSNGLDSMAHVASPVEEKELDASALRRFFRDHPTEDEQVFVVANELLQQHIRTPHRVPMETPLSGDVVSEREFSSSSECVTQPNMSRVDSLNGSICENRKEDGVKLPRERLVLIELLKSVHEASISSRVLPAIFEKTVAWSSSNAMRERTLDTTVSNPTSTYSSGTSLEALSRQIGSNTTSGGEIQDAQEFCGREKRRRLPSLLSLYLQSHLQEKSPSMENVNKRMLRMRRDSPKLTSASVSFRESPSACVFSPVMSSDAHCNIGSVTHYKFSSPSNIVSVRSMEGMTRIGRGSSGELFAMRRVDTGELVAVKRIYITDLSREFVENELSVLRRSIGLSDDAGGGVNGNKSDGAESVKPPTSRETCDTDKDDDGNSEANDCRAVIRCYDAFFDGGSAFIVMELMDSGSLMDALNARFGRPFSEEECRAIAFQVLHGLRYLHETIRQLHRDLKPHNVLLDKQKGAVKLTDFGLCSEQLQSMGFNQCGTYVGTLAYMSPNRVDPASVYGKESDFWSLGITLIQLALGKLPFFPNVFVIAGFATHPPRLTTAFMSGEGKDGTRGEKDEDSISSLTPFSEAFEDFIAVLLPTSRERNHVIPLVPAEEENNDSTQSCAYAFSEHCGDASSYSPADVEYGADEGDETTENFGGGVGHCSIAPFTRWILSRSSTPDSHTDAMQELPPPALPEPRGMPQVKGSGNDNANAIRQDDAATEEGHLTGELTSTALLQHPWLRGMTWEKSRAIIAAVSLEP</sequence>
<dbReference type="VEuPathDB" id="TriTrypDB:C4B63_9g228"/>
<protein>
    <recommendedName>
        <fullName evidence="6">mitogen-activated protein kinase kinase</fullName>
        <ecNumber evidence="6">2.7.12.2</ecNumber>
    </recommendedName>
</protein>
<comment type="catalytic activity">
    <reaction evidence="7">
        <text>L-seryl-[protein] + ATP = O-phospho-L-seryl-[protein] + ADP + H(+)</text>
        <dbReference type="Rhea" id="RHEA:17989"/>
        <dbReference type="Rhea" id="RHEA-COMP:9863"/>
        <dbReference type="Rhea" id="RHEA-COMP:11604"/>
        <dbReference type="ChEBI" id="CHEBI:15378"/>
        <dbReference type="ChEBI" id="CHEBI:29999"/>
        <dbReference type="ChEBI" id="CHEBI:30616"/>
        <dbReference type="ChEBI" id="CHEBI:83421"/>
        <dbReference type="ChEBI" id="CHEBI:456216"/>
        <dbReference type="EC" id="2.7.12.2"/>
    </reaction>
</comment>
<keyword evidence="1" id="KW-0808">Transferase</keyword>
<evidence type="ECO:0000256" key="2">
    <source>
        <dbReference type="ARBA" id="ARBA00022741"/>
    </source>
</evidence>
<feature type="compositionally biased region" description="Polar residues" evidence="11">
    <location>
        <begin position="138"/>
        <end position="149"/>
    </location>
</feature>
<comment type="catalytic activity">
    <reaction evidence="8">
        <text>L-threonyl-[protein] + ATP = O-phospho-L-threonyl-[protein] + ADP + H(+)</text>
        <dbReference type="Rhea" id="RHEA:46608"/>
        <dbReference type="Rhea" id="RHEA-COMP:11060"/>
        <dbReference type="Rhea" id="RHEA-COMP:11605"/>
        <dbReference type="ChEBI" id="CHEBI:15378"/>
        <dbReference type="ChEBI" id="CHEBI:30013"/>
        <dbReference type="ChEBI" id="CHEBI:30616"/>
        <dbReference type="ChEBI" id="CHEBI:61977"/>
        <dbReference type="ChEBI" id="CHEBI:456216"/>
        <dbReference type="EC" id="2.7.12.2"/>
    </reaction>
</comment>
<evidence type="ECO:0000256" key="11">
    <source>
        <dbReference type="SAM" id="MobiDB-lite"/>
    </source>
</evidence>
<keyword evidence="2 10" id="KW-0547">Nucleotide-binding</keyword>